<evidence type="ECO:0000313" key="2">
    <source>
        <dbReference type="EMBL" id="USR90046.1"/>
    </source>
</evidence>
<sequence>MKLLPLSLGVALGLLWSSPSLAQSRDQVVRLCLNGLLHTDISHDGTPRLNSRRTVVDQASAAEACEGVQTRIEAREIRRCVLGVLYTNTDSSGGPRVTSQRTEIEASSAARACRLPQREAPVQIRYRYRIPFPRPY</sequence>
<dbReference type="RefSeq" id="WP_252661660.1">
    <property type="nucleotide sequence ID" value="NZ_CP098611.1"/>
</dbReference>
<evidence type="ECO:0000256" key="1">
    <source>
        <dbReference type="SAM" id="SignalP"/>
    </source>
</evidence>
<gene>
    <name evidence="2" type="ORF">NEA10_14460</name>
</gene>
<proteinExistence type="predicted"/>
<organism evidence="2 3">
    <name type="scientific">Phormidium yuhuli AB48</name>
    <dbReference type="NCBI Taxonomy" id="2940671"/>
    <lineage>
        <taxon>Bacteria</taxon>
        <taxon>Bacillati</taxon>
        <taxon>Cyanobacteriota</taxon>
        <taxon>Cyanophyceae</taxon>
        <taxon>Oscillatoriophycideae</taxon>
        <taxon>Oscillatoriales</taxon>
        <taxon>Oscillatoriaceae</taxon>
        <taxon>Phormidium</taxon>
        <taxon>Phormidium yuhuli</taxon>
    </lineage>
</organism>
<keyword evidence="3" id="KW-1185">Reference proteome</keyword>
<keyword evidence="1" id="KW-0732">Signal</keyword>
<protein>
    <submittedName>
        <fullName evidence="2">Uncharacterized protein</fullName>
    </submittedName>
</protein>
<name>A0ABY5AM84_9CYAN</name>
<evidence type="ECO:0000313" key="3">
    <source>
        <dbReference type="Proteomes" id="UP001056708"/>
    </source>
</evidence>
<feature type="signal peptide" evidence="1">
    <location>
        <begin position="1"/>
        <end position="22"/>
    </location>
</feature>
<accession>A0ABY5AM84</accession>
<dbReference type="Proteomes" id="UP001056708">
    <property type="component" value="Chromosome"/>
</dbReference>
<reference evidence="2" key="1">
    <citation type="submission" date="2022-06" db="EMBL/GenBank/DDBJ databases">
        <title>Genome sequence of Phormidium yuhuli AB48 isolated from an industrial photobioreactor environment.</title>
        <authorList>
            <person name="Qiu Y."/>
            <person name="Noonan A.J.C."/>
            <person name="Dofher K."/>
            <person name="Koch M."/>
            <person name="Kieft B."/>
            <person name="Lin X."/>
            <person name="Ziels R.M."/>
            <person name="Hallam S.J."/>
        </authorList>
    </citation>
    <scope>NUCLEOTIDE SEQUENCE</scope>
    <source>
        <strain evidence="2">AB48</strain>
    </source>
</reference>
<feature type="chain" id="PRO_5047036770" evidence="1">
    <location>
        <begin position="23"/>
        <end position="136"/>
    </location>
</feature>
<dbReference type="EMBL" id="CP098611">
    <property type="protein sequence ID" value="USR90046.1"/>
    <property type="molecule type" value="Genomic_DNA"/>
</dbReference>